<feature type="compositionally biased region" description="Acidic residues" evidence="10">
    <location>
        <begin position="348"/>
        <end position="364"/>
    </location>
</feature>
<evidence type="ECO:0000256" key="6">
    <source>
        <dbReference type="ARBA" id="ARBA00023172"/>
    </source>
</evidence>
<evidence type="ECO:0000259" key="11">
    <source>
        <dbReference type="PROSITE" id="PS50164"/>
    </source>
</evidence>
<dbReference type="AlphaFoldDB" id="A0A9W9KAZ5"/>
<evidence type="ECO:0000256" key="9">
    <source>
        <dbReference type="HAMAP-Rule" id="MF_03100"/>
    </source>
</evidence>
<keyword evidence="2 9" id="KW-0255">Endonuclease</keyword>
<keyword evidence="3 9" id="KW-0227">DNA damage</keyword>
<dbReference type="PROSITE" id="PS50164">
    <property type="entry name" value="GIY_YIG"/>
    <property type="match status" value="1"/>
</dbReference>
<sequence length="396" mass="45153">MDTQEEPRPIPAYYCCYLLRSTVRHSSLYIGSTPNPIRRLSQHNGAAKGGAKRTARDKLRPWEMVLVAEGFTSRVGALQFEWAWQHPERTRHIESDDEVSRSKVIVNSKTGKTKPRNSRSRRSLTAHLEDLHTLLRSAYFASWPLRVRFFCTDVHRVWRMWNDRVDTPLPDQKSILDGDCPARATDNDAVGSINQLTVDYSKLENYLEKSMFLLDDAEDLICQICKASTIPAAEQIVVCPQDSCRSANHLLCLSGEFLEAEDDPDNLIPTKGTCPTCKETVHWPLMMQELSVRNRAEKEARAILRRKDRRDRKKKPITARETSVDPPFSSQSQQAGDAECTLARDDTQLEDDWLDGGDLDSDSDYEGRQRIPTPPPPSRLEIVIEDSEWDDAEIVE</sequence>
<reference evidence="12" key="2">
    <citation type="journal article" date="2023" name="IMA Fungus">
        <title>Comparative genomic study of the Penicillium genus elucidates a diverse pangenome and 15 lateral gene transfer events.</title>
        <authorList>
            <person name="Petersen C."/>
            <person name="Sorensen T."/>
            <person name="Nielsen M.R."/>
            <person name="Sondergaard T.E."/>
            <person name="Sorensen J.L."/>
            <person name="Fitzpatrick D.A."/>
            <person name="Frisvad J.C."/>
            <person name="Nielsen K.L."/>
        </authorList>
    </citation>
    <scope>NUCLEOTIDE SEQUENCE</scope>
    <source>
        <strain evidence="12">IBT 30761</strain>
    </source>
</reference>
<dbReference type="Pfam" id="PF01541">
    <property type="entry name" value="GIY-YIG"/>
    <property type="match status" value="1"/>
</dbReference>
<dbReference type="InterPro" id="IPR027520">
    <property type="entry name" value="Slx1"/>
</dbReference>
<name>A0A9W9KAZ5_9EURO</name>
<dbReference type="Gene3D" id="3.30.40.10">
    <property type="entry name" value="Zinc/RING finger domain, C3HC4 (zinc finger)"/>
    <property type="match status" value="1"/>
</dbReference>
<dbReference type="PANTHER" id="PTHR20208">
    <property type="entry name" value="STRUCTURE-SPECIFIC ENDONUCLEASE SUBUNIT SLX1"/>
    <property type="match status" value="1"/>
</dbReference>
<evidence type="ECO:0000256" key="7">
    <source>
        <dbReference type="ARBA" id="ARBA00023204"/>
    </source>
</evidence>
<keyword evidence="13" id="KW-1185">Reference proteome</keyword>
<comment type="subunit">
    <text evidence="9">Forms a heterodimer with SLX4.</text>
</comment>
<dbReference type="GO" id="GO:0008270">
    <property type="term" value="F:zinc ion binding"/>
    <property type="evidence" value="ECO:0007669"/>
    <property type="project" value="UniProtKB-KW"/>
</dbReference>
<evidence type="ECO:0000256" key="10">
    <source>
        <dbReference type="SAM" id="MobiDB-lite"/>
    </source>
</evidence>
<organism evidence="12 13">
    <name type="scientific">Penicillium argentinense</name>
    <dbReference type="NCBI Taxonomy" id="1131581"/>
    <lineage>
        <taxon>Eukaryota</taxon>
        <taxon>Fungi</taxon>
        <taxon>Dikarya</taxon>
        <taxon>Ascomycota</taxon>
        <taxon>Pezizomycotina</taxon>
        <taxon>Eurotiomycetes</taxon>
        <taxon>Eurotiomycetidae</taxon>
        <taxon>Eurotiales</taxon>
        <taxon>Aspergillaceae</taxon>
        <taxon>Penicillium</taxon>
    </lineage>
</organism>
<dbReference type="FunFam" id="3.40.1440.10:FF:000006">
    <property type="entry name" value="Structure-specific endonuclease subunit SLX1"/>
    <property type="match status" value="1"/>
</dbReference>
<evidence type="ECO:0000256" key="8">
    <source>
        <dbReference type="ARBA" id="ARBA00023242"/>
    </source>
</evidence>
<evidence type="ECO:0000256" key="5">
    <source>
        <dbReference type="ARBA" id="ARBA00022801"/>
    </source>
</evidence>
<comment type="similarity">
    <text evidence="9">Belongs to the SLX1 family.</text>
</comment>
<dbReference type="InterPro" id="IPR013083">
    <property type="entry name" value="Znf_RING/FYVE/PHD"/>
</dbReference>
<keyword evidence="5 9" id="KW-0378">Hydrolase</keyword>
<dbReference type="InterPro" id="IPR048749">
    <property type="entry name" value="SLX1_C"/>
</dbReference>
<comment type="function">
    <text evidence="9">Catalytic subunit of the SLX1-SLX4 structure-specific endonuclease that resolves DNA secondary structures generated during DNA repair and recombination. Has endonuclease activity towards branched DNA substrates, introducing single-strand cuts in duplex DNA close to junctions with ss-DNA.</text>
</comment>
<dbReference type="InterPro" id="IPR035901">
    <property type="entry name" value="GIY-YIG_endonuc_sf"/>
</dbReference>
<evidence type="ECO:0000313" key="13">
    <source>
        <dbReference type="Proteomes" id="UP001149074"/>
    </source>
</evidence>
<dbReference type="InterPro" id="IPR050381">
    <property type="entry name" value="SLX1_endonuclease"/>
</dbReference>
<dbReference type="PANTHER" id="PTHR20208:SF10">
    <property type="entry name" value="STRUCTURE-SPECIFIC ENDONUCLEASE SUBUNIT SLX1"/>
    <property type="match status" value="1"/>
</dbReference>
<comment type="caution">
    <text evidence="12">The sequence shown here is derived from an EMBL/GenBank/DDBJ whole genome shotgun (WGS) entry which is preliminary data.</text>
</comment>
<evidence type="ECO:0000256" key="2">
    <source>
        <dbReference type="ARBA" id="ARBA00022759"/>
    </source>
</evidence>
<accession>A0A9W9KAZ5</accession>
<feature type="region of interest" description="Disordered" evidence="10">
    <location>
        <begin position="301"/>
        <end position="396"/>
    </location>
</feature>
<comment type="caution">
    <text evidence="9">Lacks conserved residue(s) required for the propagation of feature annotation.</text>
</comment>
<keyword evidence="6 9" id="KW-0233">DNA recombination</keyword>
<evidence type="ECO:0000256" key="4">
    <source>
        <dbReference type="ARBA" id="ARBA00022771"/>
    </source>
</evidence>
<dbReference type="HAMAP" id="MF_03100">
    <property type="entry name" value="Endonuc_su_Slx1"/>
    <property type="match status" value="1"/>
</dbReference>
<dbReference type="SUPFAM" id="SSF82771">
    <property type="entry name" value="GIY-YIG endonuclease"/>
    <property type="match status" value="1"/>
</dbReference>
<keyword evidence="4" id="KW-0479">Metal-binding</keyword>
<evidence type="ECO:0000313" key="12">
    <source>
        <dbReference type="EMBL" id="KAJ5099629.1"/>
    </source>
</evidence>
<dbReference type="GO" id="GO:0008821">
    <property type="term" value="F:crossover junction DNA endonuclease activity"/>
    <property type="evidence" value="ECO:0007669"/>
    <property type="project" value="TreeGrafter"/>
</dbReference>
<dbReference type="GO" id="GO:0017108">
    <property type="term" value="F:5'-flap endonuclease activity"/>
    <property type="evidence" value="ECO:0007669"/>
    <property type="project" value="InterPro"/>
</dbReference>
<dbReference type="GO" id="GO:0033557">
    <property type="term" value="C:Slx1-Slx4 complex"/>
    <property type="evidence" value="ECO:0007669"/>
    <property type="project" value="UniProtKB-UniRule"/>
</dbReference>
<keyword evidence="7 9" id="KW-0234">DNA repair</keyword>
<dbReference type="CDD" id="cd10455">
    <property type="entry name" value="GIY-YIG_SLX1"/>
    <property type="match status" value="1"/>
</dbReference>
<comment type="subcellular location">
    <subcellularLocation>
        <location evidence="9">Nucleus</location>
    </subcellularLocation>
</comment>
<evidence type="ECO:0000256" key="3">
    <source>
        <dbReference type="ARBA" id="ARBA00022763"/>
    </source>
</evidence>
<dbReference type="EMBL" id="JAPQKI010000005">
    <property type="protein sequence ID" value="KAJ5099629.1"/>
    <property type="molecule type" value="Genomic_DNA"/>
</dbReference>
<dbReference type="RefSeq" id="XP_056475283.1">
    <property type="nucleotide sequence ID" value="XM_056619124.1"/>
</dbReference>
<gene>
    <name evidence="12" type="ORF">N7532_006630</name>
</gene>
<dbReference type="Proteomes" id="UP001149074">
    <property type="component" value="Unassembled WGS sequence"/>
</dbReference>
<keyword evidence="1 9" id="KW-0540">Nuclease</keyword>
<dbReference type="GO" id="GO:0000724">
    <property type="term" value="P:double-strand break repair via homologous recombination"/>
    <property type="evidence" value="ECO:0007669"/>
    <property type="project" value="TreeGrafter"/>
</dbReference>
<proteinExistence type="inferred from homology"/>
<keyword evidence="4" id="KW-0863">Zinc-finger</keyword>
<feature type="domain" description="GIY-YIG" evidence="11">
    <location>
        <begin position="12"/>
        <end position="94"/>
    </location>
</feature>
<keyword evidence="8 9" id="KW-0539">Nucleus</keyword>
<feature type="compositionally biased region" description="Basic residues" evidence="10">
    <location>
        <begin position="303"/>
        <end position="317"/>
    </location>
</feature>
<reference evidence="12" key="1">
    <citation type="submission" date="2022-11" db="EMBL/GenBank/DDBJ databases">
        <authorList>
            <person name="Petersen C."/>
        </authorList>
    </citation>
    <scope>NUCLEOTIDE SEQUENCE</scope>
    <source>
        <strain evidence="12">IBT 30761</strain>
    </source>
</reference>
<dbReference type="Pfam" id="PF21202">
    <property type="entry name" value="SLX1_C"/>
    <property type="match status" value="1"/>
</dbReference>
<dbReference type="GeneID" id="81358103"/>
<feature type="compositionally biased region" description="Acidic residues" evidence="10">
    <location>
        <begin position="383"/>
        <end position="396"/>
    </location>
</feature>
<dbReference type="OrthoDB" id="24645at2759"/>
<dbReference type="InterPro" id="IPR000305">
    <property type="entry name" value="GIY-YIG_endonuc"/>
</dbReference>
<comment type="cofactor">
    <cofactor evidence="9">
        <name>a divalent metal cation</name>
        <dbReference type="ChEBI" id="CHEBI:60240"/>
    </cofactor>
</comment>
<protein>
    <recommendedName>
        <fullName evidence="11">GIY-YIG domain-containing protein</fullName>
    </recommendedName>
</protein>
<keyword evidence="4" id="KW-0862">Zinc</keyword>
<evidence type="ECO:0000256" key="1">
    <source>
        <dbReference type="ARBA" id="ARBA00022722"/>
    </source>
</evidence>
<dbReference type="Gene3D" id="3.40.1440.10">
    <property type="entry name" value="GIY-YIG endonuclease"/>
    <property type="match status" value="1"/>
</dbReference>